<reference evidence="3 4" key="1">
    <citation type="submission" date="2021-01" db="EMBL/GenBank/DDBJ databases">
        <title>Whole genome shotgun sequence of Catellatospora bangladeshensis NBRC 107357.</title>
        <authorList>
            <person name="Komaki H."/>
            <person name="Tamura T."/>
        </authorList>
    </citation>
    <scope>NUCLEOTIDE SEQUENCE [LARGE SCALE GENOMIC DNA]</scope>
    <source>
        <strain evidence="3 4">NBRC 107357</strain>
    </source>
</reference>
<organism evidence="3 4">
    <name type="scientific">Catellatospora bangladeshensis</name>
    <dbReference type="NCBI Taxonomy" id="310355"/>
    <lineage>
        <taxon>Bacteria</taxon>
        <taxon>Bacillati</taxon>
        <taxon>Actinomycetota</taxon>
        <taxon>Actinomycetes</taxon>
        <taxon>Micromonosporales</taxon>
        <taxon>Micromonosporaceae</taxon>
        <taxon>Catellatospora</taxon>
    </lineage>
</organism>
<comment type="caution">
    <text evidence="3">The sequence shown here is derived from an EMBL/GenBank/DDBJ whole genome shotgun (WGS) entry which is preliminary data.</text>
</comment>
<dbReference type="NCBIfam" id="TIGR02679">
    <property type="entry name" value="TIGR02679 family protein"/>
    <property type="match status" value="1"/>
</dbReference>
<gene>
    <name evidence="3" type="ORF">Cba03nite_72260</name>
</gene>
<evidence type="ECO:0000259" key="2">
    <source>
        <dbReference type="Pfam" id="PF11796"/>
    </source>
</evidence>
<evidence type="ECO:0000259" key="1">
    <source>
        <dbReference type="Pfam" id="PF09664"/>
    </source>
</evidence>
<keyword evidence="4" id="KW-1185">Reference proteome</keyword>
<dbReference type="InterPro" id="IPR024466">
    <property type="entry name" value="CHP02679_N"/>
</dbReference>
<dbReference type="Pfam" id="PF09664">
    <property type="entry name" value="DUF2399"/>
    <property type="match status" value="1"/>
</dbReference>
<dbReference type="InterPro" id="IPR024465">
    <property type="entry name" value="DUF2399"/>
</dbReference>
<feature type="domain" description="Conserved hypothetical protein CHP02679 N terminus" evidence="2">
    <location>
        <begin position="34"/>
        <end position="241"/>
    </location>
</feature>
<accession>A0A8J3JJE3</accession>
<protein>
    <recommendedName>
        <fullName evidence="5">TIGR02679 family protein</fullName>
    </recommendedName>
</protein>
<sequence>MTTDIDRLRRVLDNESITWVIDRVRDRMTRGASLTGLVRLADPTPAQRSAVQKLFGRKPGTGGGLTVSLDALDALLREKQLAEGLAAAVVTLRGPITPAKVAAAALDDAWQRAMAPLVEAVSRRPELEDWYNRTQTRALIRRLFNTPDAAEPELRQLASVLTAMPASGVSLTTFASRTAGNAHALDTGKPLAALAESAIRTTWLAEPPPATGRAQHRRLLWEAVGIQLDELSSTVLALNLAAAPGSYLYRFTQPALESGEPLVLTLRQLARHEAKYQPQAVYVCENPTIVAAAADELGPASPTVVCVSGQPSSAAIRLLTGLNDSAATFHYHGDFDWGGLRIANLLLARVPWTPWRFQTVDYLAAVGDATRRLRGRPTTATWDEHLAEAIASKGVSVDEELVLEDLLSDLRHVQYTAS</sequence>
<name>A0A8J3JJE3_9ACTN</name>
<evidence type="ECO:0000313" key="3">
    <source>
        <dbReference type="EMBL" id="GIF85877.1"/>
    </source>
</evidence>
<proteinExistence type="predicted"/>
<evidence type="ECO:0000313" key="4">
    <source>
        <dbReference type="Proteomes" id="UP000601223"/>
    </source>
</evidence>
<dbReference type="Pfam" id="PF11796">
    <property type="entry name" value="DUF3323"/>
    <property type="match status" value="1"/>
</dbReference>
<dbReference type="InterPro" id="IPR013495">
    <property type="entry name" value="CHP02679"/>
</dbReference>
<feature type="domain" description="DUF2399" evidence="1">
    <location>
        <begin position="263"/>
        <end position="410"/>
    </location>
</feature>
<dbReference type="AlphaFoldDB" id="A0A8J3JJE3"/>
<dbReference type="EMBL" id="BONF01000054">
    <property type="protein sequence ID" value="GIF85877.1"/>
    <property type="molecule type" value="Genomic_DNA"/>
</dbReference>
<evidence type="ECO:0008006" key="5">
    <source>
        <dbReference type="Google" id="ProtNLM"/>
    </source>
</evidence>
<dbReference type="Proteomes" id="UP000601223">
    <property type="component" value="Unassembled WGS sequence"/>
</dbReference>